<dbReference type="PANTHER" id="PTHR47326">
    <property type="entry name" value="TRANSPOSABLE ELEMENT TC3 TRANSPOSASE-LIKE PROTEIN"/>
    <property type="match status" value="1"/>
</dbReference>
<dbReference type="AlphaFoldDB" id="A0A6G5AAW4"/>
<protein>
    <submittedName>
        <fullName evidence="1">Putative transposable element</fullName>
    </submittedName>
</protein>
<accession>A0A6G5AAW4</accession>
<organism evidence="1">
    <name type="scientific">Rhipicephalus microplus</name>
    <name type="common">Cattle tick</name>
    <name type="synonym">Boophilus microplus</name>
    <dbReference type="NCBI Taxonomy" id="6941"/>
    <lineage>
        <taxon>Eukaryota</taxon>
        <taxon>Metazoa</taxon>
        <taxon>Ecdysozoa</taxon>
        <taxon>Arthropoda</taxon>
        <taxon>Chelicerata</taxon>
        <taxon>Arachnida</taxon>
        <taxon>Acari</taxon>
        <taxon>Parasitiformes</taxon>
        <taxon>Ixodida</taxon>
        <taxon>Ixodoidea</taxon>
        <taxon>Ixodidae</taxon>
        <taxon>Rhipicephalinae</taxon>
        <taxon>Rhipicephalus</taxon>
        <taxon>Boophilus</taxon>
    </lineage>
</organism>
<name>A0A6G5AAW4_RHIMP</name>
<dbReference type="GO" id="GO:0003676">
    <property type="term" value="F:nucleic acid binding"/>
    <property type="evidence" value="ECO:0007669"/>
    <property type="project" value="InterPro"/>
</dbReference>
<evidence type="ECO:0000313" key="1">
    <source>
        <dbReference type="EMBL" id="NIE47949.1"/>
    </source>
</evidence>
<dbReference type="PANTHER" id="PTHR47326:SF1">
    <property type="entry name" value="HTH PSQ-TYPE DOMAIN-CONTAINING PROTEIN"/>
    <property type="match status" value="1"/>
</dbReference>
<dbReference type="InterPro" id="IPR036397">
    <property type="entry name" value="RNaseH_sf"/>
</dbReference>
<proteinExistence type="predicted"/>
<dbReference type="Gene3D" id="3.30.420.10">
    <property type="entry name" value="Ribonuclease H-like superfamily/Ribonuclease H"/>
    <property type="match status" value="1"/>
</dbReference>
<reference evidence="1" key="1">
    <citation type="submission" date="2020-03" db="EMBL/GenBank/DDBJ databases">
        <title>A transcriptome and proteome of the tick Rhipicephalus microplus shaped by the genetic composition of its hosts and developmental stage.</title>
        <authorList>
            <person name="Garcia G.R."/>
            <person name="Ribeiro J.M.C."/>
            <person name="Maruyama S.R."/>
            <person name="Gardinasse L.G."/>
            <person name="Nelson K."/>
            <person name="Ferreira B.R."/>
            <person name="Andrade T.G."/>
            <person name="Santos I.K.F.M."/>
        </authorList>
    </citation>
    <scope>NUCLEOTIDE SEQUENCE</scope>
    <source>
        <strain evidence="1">NSGR</strain>
        <tissue evidence="1">Salivary glands</tissue>
    </source>
</reference>
<sequence length="360" mass="41908">MAASGVRYSTKVKVDVVLAMAEMNGNASLAMELYASRHPHRPLPTRPTFTNLFRRFCTTGSVHLPRRTRKAIVDEDFEIDVVACVTSMPELSIRQIADQCGRSIGTVTNVLRKHKFHPYHVYLHQDLNEADFERRVDFCNWGLIKTDQENDFLHRIIWTDEARFCRNGSVNLHNAHYWAQENPHWLRQHKHQVRWSVNVWCGILGDRIIGPHFFEDNLNGKMYTEEILGVVIDDLVCSLSLNDLRQVWFQHDGAPPHFSTRAKNWLDRRFPQQWIGRAGAMFWPPRSPDLSPLDFFLWGYVKDRVYVTEPSDVNDMKDRITSACASIPAEVLRRVIESTRQRFMLCVAAEGRHFEHFLGH</sequence>
<dbReference type="EMBL" id="GIKN01005676">
    <property type="protein sequence ID" value="NIE47949.1"/>
    <property type="molecule type" value="Transcribed_RNA"/>
</dbReference>